<reference evidence="1" key="2">
    <citation type="journal article" date="2023" name="Vet. Microbiol.">
        <title>Emergence of livestock-associated Mammaliicoccus sciuri ST71 co-harbouring mecA and mecC genes in Brazil.</title>
        <authorList>
            <person name="de Moura G.S."/>
            <person name="de Carvalho E."/>
            <person name="Ramos Sanchez E.M."/>
            <person name="Sellera F.P."/>
            <person name="Marques M.F.S."/>
            <person name="Heinemann M.B."/>
            <person name="De Vliegher S."/>
            <person name="Souza F.N."/>
            <person name="Mota R.A."/>
        </authorList>
    </citation>
    <scope>NUCLEOTIDE SEQUENCE</scope>
    <source>
        <strain evidence="1">BR656</strain>
    </source>
</reference>
<organism evidence="1 2">
    <name type="scientific">Mammaliicoccus sciuri</name>
    <name type="common">Staphylococcus sciuri</name>
    <dbReference type="NCBI Taxonomy" id="1296"/>
    <lineage>
        <taxon>Bacteria</taxon>
        <taxon>Bacillati</taxon>
        <taxon>Bacillota</taxon>
        <taxon>Bacilli</taxon>
        <taxon>Bacillales</taxon>
        <taxon>Staphylococcaceae</taxon>
        <taxon>Mammaliicoccus</taxon>
    </lineage>
</organism>
<reference evidence="1" key="1">
    <citation type="submission" date="2022-09" db="EMBL/GenBank/DDBJ databases">
        <authorList>
            <person name="De Moura G.S."/>
            <person name="Carvalho E."/>
            <person name="Ramos Sanchez E.M."/>
            <person name="Sellera F.P."/>
            <person name="Marques M.F.S."/>
            <person name="Heinemann M.B."/>
            <person name="De Vliegher S."/>
            <person name="Souza F.N."/>
            <person name="Mota R.A."/>
        </authorList>
    </citation>
    <scope>NUCLEOTIDE SEQUENCE</scope>
    <source>
        <strain evidence="1">BR656</strain>
    </source>
</reference>
<accession>A0ABT7HWG2</accession>
<evidence type="ECO:0000313" key="1">
    <source>
        <dbReference type="EMBL" id="MDL0116492.1"/>
    </source>
</evidence>
<dbReference type="RefSeq" id="WP_243538891.1">
    <property type="nucleotide sequence ID" value="NZ_JALGOW010000001.1"/>
</dbReference>
<evidence type="ECO:0000313" key="2">
    <source>
        <dbReference type="Proteomes" id="UP001176210"/>
    </source>
</evidence>
<protein>
    <submittedName>
        <fullName evidence="1">Helix-turn-helix domain-containing protein</fullName>
    </submittedName>
</protein>
<comment type="caution">
    <text evidence="1">The sequence shown here is derived from an EMBL/GenBank/DDBJ whole genome shotgun (WGS) entry which is preliminary data.</text>
</comment>
<keyword evidence="2" id="KW-1185">Reference proteome</keyword>
<gene>
    <name evidence="1" type="ORF">OWO77_05830</name>
</gene>
<proteinExistence type="predicted"/>
<dbReference type="Proteomes" id="UP001176210">
    <property type="component" value="Unassembled WGS sequence"/>
</dbReference>
<name>A0ABT7HWG2_MAMSC</name>
<sequence length="88" mass="10077">MSDVKEIPTKQNTVTDPTQIVVSPLYCKVSALPKLIGISKSSIYRILKEYDEEPNDIENMYVSLSATLTIVDIKKFQAYLNTRHKTWL</sequence>
<dbReference type="EMBL" id="JAPNQM010000001">
    <property type="protein sequence ID" value="MDL0116492.1"/>
    <property type="molecule type" value="Genomic_DNA"/>
</dbReference>